<evidence type="ECO:0000256" key="3">
    <source>
        <dbReference type="ARBA" id="ARBA00023004"/>
    </source>
</evidence>
<keyword evidence="2" id="KW-0560">Oxidoreductase</keyword>
<proteinExistence type="predicted"/>
<accession>A0A9W6NHQ5</accession>
<gene>
    <name evidence="4" type="ORF">GCM10017655_42010</name>
</gene>
<dbReference type="RefSeq" id="WP_271197378.1">
    <property type="nucleotide sequence ID" value="NZ_BSFN01000017.1"/>
</dbReference>
<dbReference type="EMBL" id="BSFN01000017">
    <property type="protein sequence ID" value="GLK91137.1"/>
    <property type="molecule type" value="Genomic_DNA"/>
</dbReference>
<dbReference type="Proteomes" id="UP001143328">
    <property type="component" value="Unassembled WGS sequence"/>
</dbReference>
<dbReference type="PANTHER" id="PTHR20883:SF19">
    <property type="entry name" value="MULTIFUNCTIONAL DIOXYGENASE AUSE"/>
    <property type="match status" value="1"/>
</dbReference>
<dbReference type="SUPFAM" id="SSF51197">
    <property type="entry name" value="Clavaminate synthase-like"/>
    <property type="match status" value="1"/>
</dbReference>
<evidence type="ECO:0000256" key="2">
    <source>
        <dbReference type="ARBA" id="ARBA00023002"/>
    </source>
</evidence>
<evidence type="ECO:0008006" key="6">
    <source>
        <dbReference type="Google" id="ProtNLM"/>
    </source>
</evidence>
<dbReference type="Gene3D" id="2.60.120.620">
    <property type="entry name" value="q2cbj1_9rhob like domain"/>
    <property type="match status" value="1"/>
</dbReference>
<name>A0A9W6NHQ5_9PSED</name>
<dbReference type="PANTHER" id="PTHR20883">
    <property type="entry name" value="PHYTANOYL-COA DIOXYGENASE DOMAIN CONTAINING 1"/>
    <property type="match status" value="1"/>
</dbReference>
<comment type="caution">
    <text evidence="4">The sequence shown here is derived from an EMBL/GenBank/DDBJ whole genome shotgun (WGS) entry which is preliminary data.</text>
</comment>
<reference evidence="4" key="2">
    <citation type="submission" date="2023-01" db="EMBL/GenBank/DDBJ databases">
        <authorList>
            <person name="Sun Q."/>
            <person name="Evtushenko L."/>
        </authorList>
    </citation>
    <scope>NUCLEOTIDE SEQUENCE</scope>
    <source>
        <strain evidence="4">VKM B-2935</strain>
    </source>
</reference>
<evidence type="ECO:0000256" key="1">
    <source>
        <dbReference type="ARBA" id="ARBA00022723"/>
    </source>
</evidence>
<keyword evidence="1" id="KW-0479">Metal-binding</keyword>
<keyword evidence="3" id="KW-0408">Iron</keyword>
<evidence type="ECO:0000313" key="4">
    <source>
        <dbReference type="EMBL" id="GLK91137.1"/>
    </source>
</evidence>
<reference evidence="4" key="1">
    <citation type="journal article" date="2014" name="Int. J. Syst. Evol. Microbiol.">
        <title>Complete genome sequence of Corynebacterium casei LMG S-19264T (=DSM 44701T), isolated from a smear-ripened cheese.</title>
        <authorList>
            <consortium name="US DOE Joint Genome Institute (JGI-PGF)"/>
            <person name="Walter F."/>
            <person name="Albersmeier A."/>
            <person name="Kalinowski J."/>
            <person name="Ruckert C."/>
        </authorList>
    </citation>
    <scope>NUCLEOTIDE SEQUENCE</scope>
    <source>
        <strain evidence="4">VKM B-2935</strain>
    </source>
</reference>
<dbReference type="AlphaFoldDB" id="A0A9W6NHQ5"/>
<organism evidence="4 5">
    <name type="scientific">Pseudomonas turukhanskensis</name>
    <dbReference type="NCBI Taxonomy" id="1806536"/>
    <lineage>
        <taxon>Bacteria</taxon>
        <taxon>Pseudomonadati</taxon>
        <taxon>Pseudomonadota</taxon>
        <taxon>Gammaproteobacteria</taxon>
        <taxon>Pseudomonadales</taxon>
        <taxon>Pseudomonadaceae</taxon>
        <taxon>Pseudomonas</taxon>
    </lineage>
</organism>
<dbReference type="GO" id="GO:0016706">
    <property type="term" value="F:2-oxoglutarate-dependent dioxygenase activity"/>
    <property type="evidence" value="ECO:0007669"/>
    <property type="project" value="UniProtKB-ARBA"/>
</dbReference>
<dbReference type="GO" id="GO:0005506">
    <property type="term" value="F:iron ion binding"/>
    <property type="evidence" value="ECO:0007669"/>
    <property type="project" value="UniProtKB-ARBA"/>
</dbReference>
<protein>
    <recommendedName>
        <fullName evidence="6">Phytanoyl-CoA dioxygenase</fullName>
    </recommendedName>
</protein>
<keyword evidence="5" id="KW-1185">Reference proteome</keyword>
<dbReference type="InterPro" id="IPR008775">
    <property type="entry name" value="Phytyl_CoA_dOase-like"/>
</dbReference>
<sequence>MLATQTQAHHEPMLKLREVAAGTAPDIVKRIIDEDGGVIIKGLFSAQVDRFNAEMDPIVADWASGNSTCPEWMQEFTGKKTKRVTQLIRRSKTFREEMLDHEILLSYIDTMMLETSDAYWMNAAQIIEIQPTEKLQYLHRDLENYPVFRSLGPAGPEVMCNCLVALSEYTEEMGATRIIPGSQSWPDFNDRERIDNTPTIPVVMEKGDAFLYSGKVVHGGGANISDRPRRALALAFCPGWLVPEEAYPFAVPLEMARTLSKRGQQLTGFRSQHNEKLGGGTLWSLDYVELAKVLELD</sequence>
<evidence type="ECO:0000313" key="5">
    <source>
        <dbReference type="Proteomes" id="UP001143328"/>
    </source>
</evidence>
<dbReference type="Pfam" id="PF05721">
    <property type="entry name" value="PhyH"/>
    <property type="match status" value="1"/>
</dbReference>